<keyword evidence="3" id="KW-0732">Signal</keyword>
<gene>
    <name evidence="4" type="ORF">GCM10009744_36950</name>
</gene>
<dbReference type="EMBL" id="BAAANE010000007">
    <property type="protein sequence ID" value="GAA1643335.1"/>
    <property type="molecule type" value="Genomic_DNA"/>
</dbReference>
<sequence>MRKTFNAATVSSRELAGALERTTISRRGLLGGVLSASAVFGLAACGGGSGTVPGKQNSVAGGGGAEAYKGPNVELAFWNGLTGGDGPVMRKIISRFNDEHANIKVSMTAIAWADYFQKLPATVSNGKAPDIGLMHNSDLATNAARQVISPLDDVAKALNLTKDDFSSIAWDGGLYQGKRYGIPLDIHPAGLFYNKNVMAKAGLDPNKPPTTGAELLAMLDKLKAAGVQGWWVSPLTVNDPVISGTLVYQYGGKMVNDDGLTVGWGDEPGVKAITFLKDLVDKGYSPANAGAGSDFVSFSNDKSAFFLGGPWNTTPLSAIKKLSYGAVPVPNIGGTQATWAGSHQFVLPRQIKPDENKAIASRVFVNWISQQSLNWADAGMVPARNQVRDSAGFKQKGLVNQFAKELDYIHFVPPIPGVADVDAEWVTATSNAMLGKQPIAQALSEGAQRANKILAANKKKYG</sequence>
<dbReference type="Proteomes" id="UP001501319">
    <property type="component" value="Unassembled WGS sequence"/>
</dbReference>
<evidence type="ECO:0000256" key="1">
    <source>
        <dbReference type="ARBA" id="ARBA00008520"/>
    </source>
</evidence>
<dbReference type="PANTHER" id="PTHR30061:SF50">
    <property type="entry name" value="MALTOSE_MALTODEXTRIN-BINDING PERIPLASMIC PROTEIN"/>
    <property type="match status" value="1"/>
</dbReference>
<keyword evidence="5" id="KW-1185">Reference proteome</keyword>
<dbReference type="SUPFAM" id="SSF53850">
    <property type="entry name" value="Periplasmic binding protein-like II"/>
    <property type="match status" value="1"/>
</dbReference>
<comment type="caution">
    <text evidence="4">The sequence shown here is derived from an EMBL/GenBank/DDBJ whole genome shotgun (WGS) entry which is preliminary data.</text>
</comment>
<dbReference type="Gene3D" id="3.40.190.10">
    <property type="entry name" value="Periplasmic binding protein-like II"/>
    <property type="match status" value="2"/>
</dbReference>
<dbReference type="CDD" id="cd14748">
    <property type="entry name" value="PBP2_UgpB"/>
    <property type="match status" value="1"/>
</dbReference>
<keyword evidence="2" id="KW-0813">Transport</keyword>
<dbReference type="PANTHER" id="PTHR30061">
    <property type="entry name" value="MALTOSE-BINDING PERIPLASMIC PROTEIN"/>
    <property type="match status" value="1"/>
</dbReference>
<evidence type="ECO:0000313" key="5">
    <source>
        <dbReference type="Proteomes" id="UP001501319"/>
    </source>
</evidence>
<protein>
    <submittedName>
        <fullName evidence="4">ABC transporter substrate-binding protein</fullName>
    </submittedName>
</protein>
<accession>A0ABN2FFT7</accession>
<dbReference type="Pfam" id="PF13416">
    <property type="entry name" value="SBP_bac_8"/>
    <property type="match status" value="1"/>
</dbReference>
<evidence type="ECO:0000256" key="2">
    <source>
        <dbReference type="ARBA" id="ARBA00022448"/>
    </source>
</evidence>
<name>A0ABN2FFT7_9ACTN</name>
<evidence type="ECO:0000256" key="3">
    <source>
        <dbReference type="ARBA" id="ARBA00022729"/>
    </source>
</evidence>
<comment type="similarity">
    <text evidence="1">Belongs to the bacterial solute-binding protein 1 family.</text>
</comment>
<organism evidence="4 5">
    <name type="scientific">Kribbella alba</name>
    <dbReference type="NCBI Taxonomy" id="190197"/>
    <lineage>
        <taxon>Bacteria</taxon>
        <taxon>Bacillati</taxon>
        <taxon>Actinomycetota</taxon>
        <taxon>Actinomycetes</taxon>
        <taxon>Propionibacteriales</taxon>
        <taxon>Kribbellaceae</taxon>
        <taxon>Kribbella</taxon>
    </lineage>
</organism>
<reference evidence="4 5" key="1">
    <citation type="journal article" date="2019" name="Int. J. Syst. Evol. Microbiol.">
        <title>The Global Catalogue of Microorganisms (GCM) 10K type strain sequencing project: providing services to taxonomists for standard genome sequencing and annotation.</title>
        <authorList>
            <consortium name="The Broad Institute Genomics Platform"/>
            <consortium name="The Broad Institute Genome Sequencing Center for Infectious Disease"/>
            <person name="Wu L."/>
            <person name="Ma J."/>
        </authorList>
    </citation>
    <scope>NUCLEOTIDE SEQUENCE [LARGE SCALE GENOMIC DNA]</scope>
    <source>
        <strain evidence="4 5">JCM 14306</strain>
    </source>
</reference>
<dbReference type="RefSeq" id="WP_344112848.1">
    <property type="nucleotide sequence ID" value="NZ_BAAANE010000007.1"/>
</dbReference>
<evidence type="ECO:0000313" key="4">
    <source>
        <dbReference type="EMBL" id="GAA1643335.1"/>
    </source>
</evidence>
<proteinExistence type="inferred from homology"/>
<dbReference type="InterPro" id="IPR006059">
    <property type="entry name" value="SBP"/>
</dbReference>